<evidence type="ECO:0000313" key="6">
    <source>
        <dbReference type="Proteomes" id="UP001199816"/>
    </source>
</evidence>
<dbReference type="InterPro" id="IPR018060">
    <property type="entry name" value="HTH_AraC"/>
</dbReference>
<keyword evidence="3" id="KW-0804">Transcription</keyword>
<evidence type="ECO:0000256" key="3">
    <source>
        <dbReference type="ARBA" id="ARBA00023163"/>
    </source>
</evidence>
<keyword evidence="1" id="KW-0805">Transcription regulation</keyword>
<gene>
    <name evidence="5" type="ORF">LQ567_06560</name>
</gene>
<dbReference type="Pfam" id="PF12833">
    <property type="entry name" value="HTH_18"/>
    <property type="match status" value="1"/>
</dbReference>
<feature type="domain" description="HTH araC/xylS-type" evidence="4">
    <location>
        <begin position="190"/>
        <end position="288"/>
    </location>
</feature>
<organism evidence="5 6">
    <name type="scientific">Niabella pedocola</name>
    <dbReference type="NCBI Taxonomy" id="1752077"/>
    <lineage>
        <taxon>Bacteria</taxon>
        <taxon>Pseudomonadati</taxon>
        <taxon>Bacteroidota</taxon>
        <taxon>Chitinophagia</taxon>
        <taxon>Chitinophagales</taxon>
        <taxon>Chitinophagaceae</taxon>
        <taxon>Niabella</taxon>
    </lineage>
</organism>
<reference evidence="5 6" key="1">
    <citation type="submission" date="2021-11" db="EMBL/GenBank/DDBJ databases">
        <title>Genomic of Niabella pedocola.</title>
        <authorList>
            <person name="Wu T."/>
        </authorList>
    </citation>
    <scope>NUCLEOTIDE SEQUENCE [LARGE SCALE GENOMIC DNA]</scope>
    <source>
        <strain evidence="5 6">JCM 31011</strain>
    </source>
</reference>
<comment type="caution">
    <text evidence="5">The sequence shown here is derived from an EMBL/GenBank/DDBJ whole genome shotgun (WGS) entry which is preliminary data.</text>
</comment>
<keyword evidence="6" id="KW-1185">Reference proteome</keyword>
<dbReference type="RefSeq" id="WP_231003392.1">
    <property type="nucleotide sequence ID" value="NZ_JAJNEC010000004.1"/>
</dbReference>
<dbReference type="PROSITE" id="PS01124">
    <property type="entry name" value="HTH_ARAC_FAMILY_2"/>
    <property type="match status" value="1"/>
</dbReference>
<keyword evidence="2" id="KW-0238">DNA-binding</keyword>
<dbReference type="SUPFAM" id="SSF46689">
    <property type="entry name" value="Homeodomain-like"/>
    <property type="match status" value="1"/>
</dbReference>
<dbReference type="SMART" id="SM00342">
    <property type="entry name" value="HTH_ARAC"/>
    <property type="match status" value="1"/>
</dbReference>
<dbReference type="PANTHER" id="PTHR43280">
    <property type="entry name" value="ARAC-FAMILY TRANSCRIPTIONAL REGULATOR"/>
    <property type="match status" value="1"/>
</dbReference>
<proteinExistence type="predicted"/>
<evidence type="ECO:0000259" key="4">
    <source>
        <dbReference type="PROSITE" id="PS01124"/>
    </source>
</evidence>
<dbReference type="InterPro" id="IPR009057">
    <property type="entry name" value="Homeodomain-like_sf"/>
</dbReference>
<dbReference type="EMBL" id="JAJNEC010000004">
    <property type="protein sequence ID" value="MCD2422417.1"/>
    <property type="molecule type" value="Genomic_DNA"/>
</dbReference>
<dbReference type="Gene3D" id="1.10.10.60">
    <property type="entry name" value="Homeodomain-like"/>
    <property type="match status" value="1"/>
</dbReference>
<evidence type="ECO:0000256" key="1">
    <source>
        <dbReference type="ARBA" id="ARBA00023015"/>
    </source>
</evidence>
<dbReference type="PANTHER" id="PTHR43280:SF32">
    <property type="entry name" value="TRANSCRIPTIONAL REGULATORY PROTEIN"/>
    <property type="match status" value="1"/>
</dbReference>
<dbReference type="Proteomes" id="UP001199816">
    <property type="component" value="Unassembled WGS sequence"/>
</dbReference>
<evidence type="ECO:0000313" key="5">
    <source>
        <dbReference type="EMBL" id="MCD2422417.1"/>
    </source>
</evidence>
<evidence type="ECO:0000256" key="2">
    <source>
        <dbReference type="ARBA" id="ARBA00023125"/>
    </source>
</evidence>
<name>A0ABS8PQ29_9BACT</name>
<accession>A0ABS8PQ29</accession>
<sequence length="290" mass="33306">MDVAQKAGGHEMHSVPDEKDLVAEANILEHVTYIKMAGASHVENFRSPDAYVFIFFEKSEGWHSIDFERYEEGDCQVHISFPEQIHSWNSGSGTRGHKLIVSKYFVEKYMFETAFINAKFNYCPVLNLDAGFFKKITREVVLLSEELNVAGIRADLAMVRTKLILTLINLYITEHVKKDLVEKKANPILNRFSVLLHEGFGEGNTVSYYADKLAITPNYLNIICRRYAGVNAKHFISQRRLLEAKRLLLGSELSIKEIAFKLGFNEISNFSFYIKSNTGFYPRQYREQPV</sequence>
<protein>
    <submittedName>
        <fullName evidence="5">Helix-turn-helix domain-containing protein</fullName>
    </submittedName>
</protein>